<proteinExistence type="predicted"/>
<dbReference type="Gene3D" id="1.50.40.10">
    <property type="entry name" value="Mitochondrial carrier domain"/>
    <property type="match status" value="1"/>
</dbReference>
<name>A0A438IPH5_VITVI</name>
<dbReference type="GO" id="GO:0016020">
    <property type="term" value="C:membrane"/>
    <property type="evidence" value="ECO:0007669"/>
    <property type="project" value="UniProtKB-SubCell"/>
</dbReference>
<evidence type="ECO:0000256" key="1">
    <source>
        <dbReference type="ARBA" id="ARBA00004141"/>
    </source>
</evidence>
<keyword evidence="2" id="KW-0812">Transmembrane</keyword>
<dbReference type="SUPFAM" id="SSF103506">
    <property type="entry name" value="Mitochondrial carrier"/>
    <property type="match status" value="1"/>
</dbReference>
<dbReference type="OrthoDB" id="44467at2759"/>
<dbReference type="InterPro" id="IPR018108">
    <property type="entry name" value="MCP_transmembrane"/>
</dbReference>
<dbReference type="EMBL" id="QGNW01000092">
    <property type="protein sequence ID" value="RVW98617.1"/>
    <property type="molecule type" value="Genomic_DNA"/>
</dbReference>
<evidence type="ECO:0000313" key="4">
    <source>
        <dbReference type="EMBL" id="RVW98617.1"/>
    </source>
</evidence>
<reference evidence="4 5" key="1">
    <citation type="journal article" date="2018" name="PLoS Genet.">
        <title>Population sequencing reveals clonal diversity and ancestral inbreeding in the grapevine cultivar Chardonnay.</title>
        <authorList>
            <person name="Roach M.J."/>
            <person name="Johnson D.L."/>
            <person name="Bohlmann J."/>
            <person name="van Vuuren H.J."/>
            <person name="Jones S.J."/>
            <person name="Pretorius I.S."/>
            <person name="Schmidt S.A."/>
            <person name="Borneman A.R."/>
        </authorList>
    </citation>
    <scope>NUCLEOTIDE SEQUENCE [LARGE SCALE GENOMIC DNA]</scope>
    <source>
        <strain evidence="5">cv. Chardonnay</strain>
        <tissue evidence="4">Leaf</tissue>
    </source>
</reference>
<organism evidence="4 5">
    <name type="scientific">Vitis vinifera</name>
    <name type="common">Grape</name>
    <dbReference type="NCBI Taxonomy" id="29760"/>
    <lineage>
        <taxon>Eukaryota</taxon>
        <taxon>Viridiplantae</taxon>
        <taxon>Streptophyta</taxon>
        <taxon>Embryophyta</taxon>
        <taxon>Tracheophyta</taxon>
        <taxon>Spermatophyta</taxon>
        <taxon>Magnoliopsida</taxon>
        <taxon>eudicotyledons</taxon>
        <taxon>Gunneridae</taxon>
        <taxon>Pentapetalae</taxon>
        <taxon>rosids</taxon>
        <taxon>Vitales</taxon>
        <taxon>Vitaceae</taxon>
        <taxon>Viteae</taxon>
        <taxon>Vitis</taxon>
    </lineage>
</organism>
<comment type="caution">
    <text evidence="4">The sequence shown here is derived from an EMBL/GenBank/DDBJ whole genome shotgun (WGS) entry which is preliminary data.</text>
</comment>
<evidence type="ECO:0000256" key="2">
    <source>
        <dbReference type="ARBA" id="ARBA00022692"/>
    </source>
</evidence>
<dbReference type="Proteomes" id="UP000288805">
    <property type="component" value="Unassembled WGS sequence"/>
</dbReference>
<comment type="subcellular location">
    <subcellularLocation>
        <location evidence="1">Membrane</location>
        <topology evidence="1">Multi-pass membrane protein</topology>
    </subcellularLocation>
</comment>
<dbReference type="Pfam" id="PF00153">
    <property type="entry name" value="Mito_carr"/>
    <property type="match status" value="1"/>
</dbReference>
<evidence type="ECO:0000256" key="3">
    <source>
        <dbReference type="ARBA" id="ARBA00023136"/>
    </source>
</evidence>
<gene>
    <name evidence="4" type="ORF">CK203_032148</name>
</gene>
<dbReference type="AlphaFoldDB" id="A0A438IPH5"/>
<sequence length="69" mass="7167">MDELLKNNVLAAHAIVGAGSVTLASLLTYPLDTLKTLVQVGSGSGKQLGTAQILDRVRILSGTSDFSCH</sequence>
<accession>A0A438IPH5</accession>
<evidence type="ECO:0000313" key="5">
    <source>
        <dbReference type="Proteomes" id="UP000288805"/>
    </source>
</evidence>
<protein>
    <submittedName>
        <fullName evidence="4">Uncharacterized protein</fullName>
    </submittedName>
</protein>
<keyword evidence="3" id="KW-0472">Membrane</keyword>
<dbReference type="InterPro" id="IPR023395">
    <property type="entry name" value="MCP_dom_sf"/>
</dbReference>